<reference evidence="8 9" key="1">
    <citation type="submission" date="2019-07" db="EMBL/GenBank/DDBJ databases">
        <title>Whole genome shotgun sequence of Chitinophaga cymbidii NBRC 109752.</title>
        <authorList>
            <person name="Hosoyama A."/>
            <person name="Uohara A."/>
            <person name="Ohji S."/>
            <person name="Ichikawa N."/>
        </authorList>
    </citation>
    <scope>NUCLEOTIDE SEQUENCE [LARGE SCALE GENOMIC DNA]</scope>
    <source>
        <strain evidence="8 9">NBRC 109752</strain>
    </source>
</reference>
<comment type="subcellular location">
    <subcellularLocation>
        <location evidence="1">Cell outer membrane</location>
    </subcellularLocation>
</comment>
<feature type="domain" description="SusD-like N-terminal" evidence="7">
    <location>
        <begin position="19"/>
        <end position="224"/>
    </location>
</feature>
<evidence type="ECO:0000313" key="8">
    <source>
        <dbReference type="EMBL" id="GEP98076.1"/>
    </source>
</evidence>
<dbReference type="Gene3D" id="1.25.40.390">
    <property type="match status" value="1"/>
</dbReference>
<dbReference type="Pfam" id="PF07980">
    <property type="entry name" value="SusD_RagB"/>
    <property type="match status" value="1"/>
</dbReference>
<dbReference type="Proteomes" id="UP000321436">
    <property type="component" value="Unassembled WGS sequence"/>
</dbReference>
<keyword evidence="3" id="KW-0732">Signal</keyword>
<dbReference type="GO" id="GO:0009279">
    <property type="term" value="C:cell outer membrane"/>
    <property type="evidence" value="ECO:0007669"/>
    <property type="project" value="UniProtKB-SubCell"/>
</dbReference>
<dbReference type="InterPro" id="IPR033985">
    <property type="entry name" value="SusD-like_N"/>
</dbReference>
<dbReference type="SUPFAM" id="SSF48452">
    <property type="entry name" value="TPR-like"/>
    <property type="match status" value="1"/>
</dbReference>
<evidence type="ECO:0000256" key="1">
    <source>
        <dbReference type="ARBA" id="ARBA00004442"/>
    </source>
</evidence>
<dbReference type="RefSeq" id="WP_146866258.1">
    <property type="nucleotide sequence ID" value="NZ_BKAU01000005.1"/>
</dbReference>
<comment type="similarity">
    <text evidence="2">Belongs to the SusD family.</text>
</comment>
<dbReference type="EMBL" id="BKAU01000005">
    <property type="protein sequence ID" value="GEP98076.1"/>
    <property type="molecule type" value="Genomic_DNA"/>
</dbReference>
<dbReference type="PROSITE" id="PS51257">
    <property type="entry name" value="PROKAR_LIPOPROTEIN"/>
    <property type="match status" value="1"/>
</dbReference>
<keyword evidence="5" id="KW-0998">Cell outer membrane</keyword>
<dbReference type="Pfam" id="PF14322">
    <property type="entry name" value="SusD-like_3"/>
    <property type="match status" value="1"/>
</dbReference>
<feature type="domain" description="RagB/SusD" evidence="6">
    <location>
        <begin position="338"/>
        <end position="453"/>
    </location>
</feature>
<evidence type="ECO:0000256" key="4">
    <source>
        <dbReference type="ARBA" id="ARBA00023136"/>
    </source>
</evidence>
<dbReference type="OrthoDB" id="653598at2"/>
<sequence length="455" mass="52568">MRKLLYILMLPVLASCSDKFLDPKPNSNILTPSRPEDFQRLLDNYEILGRSASLPDLAADDYFINSYSFWQSSRSAVERASYVWEQDVYGGEAEIEDWEGPYEAVFYVNNVIAELNRQEGPLTGDMRDIYGQALLHRAKAYYDLVSNFSAPFDPATQEQDLGVPLRLDPSIDYTVQRSSVKACYDQIFGDVHASLEYLYYNVPLAQRNRPTRLAAFSLLARIHLSRREYTQAHRYADSALRYYDVLIDYNTVSTTSNTPFTRTNDELIMYGTGVRYNNLARRNTSGSVFVDTVLIAMYDQNDLRLQVYYRREASGYHTHKTGYNGTGLYAFSGFAVDELYLIKAECLAREDKLSEAAGWLDRLLVKRYKTGTYTSLQFGNKAEALQKVLGERRKELVWRVLRWNDIKRLNKEGANITLRRKLDDQHFTLAPNSPRYIFNIPQNEINRSNITQNQR</sequence>
<proteinExistence type="inferred from homology"/>
<keyword evidence="4" id="KW-0472">Membrane</keyword>
<evidence type="ECO:0008006" key="10">
    <source>
        <dbReference type="Google" id="ProtNLM"/>
    </source>
</evidence>
<evidence type="ECO:0000313" key="9">
    <source>
        <dbReference type="Proteomes" id="UP000321436"/>
    </source>
</evidence>
<comment type="caution">
    <text evidence="8">The sequence shown here is derived from an EMBL/GenBank/DDBJ whole genome shotgun (WGS) entry which is preliminary data.</text>
</comment>
<organism evidence="8 9">
    <name type="scientific">Chitinophaga cymbidii</name>
    <dbReference type="NCBI Taxonomy" id="1096750"/>
    <lineage>
        <taxon>Bacteria</taxon>
        <taxon>Pseudomonadati</taxon>
        <taxon>Bacteroidota</taxon>
        <taxon>Chitinophagia</taxon>
        <taxon>Chitinophagales</taxon>
        <taxon>Chitinophagaceae</taxon>
        <taxon>Chitinophaga</taxon>
    </lineage>
</organism>
<gene>
    <name evidence="8" type="ORF">CCY01nite_43360</name>
</gene>
<evidence type="ECO:0000256" key="3">
    <source>
        <dbReference type="ARBA" id="ARBA00022729"/>
    </source>
</evidence>
<evidence type="ECO:0000256" key="5">
    <source>
        <dbReference type="ARBA" id="ARBA00023237"/>
    </source>
</evidence>
<evidence type="ECO:0000259" key="7">
    <source>
        <dbReference type="Pfam" id="PF14322"/>
    </source>
</evidence>
<dbReference type="InterPro" id="IPR011990">
    <property type="entry name" value="TPR-like_helical_dom_sf"/>
</dbReference>
<protein>
    <recommendedName>
        <fullName evidence="10">Glycan metabolism protein RagB</fullName>
    </recommendedName>
</protein>
<keyword evidence="9" id="KW-1185">Reference proteome</keyword>
<evidence type="ECO:0000256" key="2">
    <source>
        <dbReference type="ARBA" id="ARBA00006275"/>
    </source>
</evidence>
<name>A0A512RQY0_9BACT</name>
<accession>A0A512RQY0</accession>
<dbReference type="AlphaFoldDB" id="A0A512RQY0"/>
<dbReference type="InterPro" id="IPR012944">
    <property type="entry name" value="SusD_RagB_dom"/>
</dbReference>
<evidence type="ECO:0000259" key="6">
    <source>
        <dbReference type="Pfam" id="PF07980"/>
    </source>
</evidence>